<sequence>MQSYDRNHQHYDAPASDFAIEPVAVAPSGYPAPAAPAVTAQSAYMAPVAPAVVAPSTYAAPAIASSFSTAPPAYSAPPAVASFTNNVQPMDVDPVSIDVNLSDFERQQQAIEQQIRTLKRKKIELQLAKLKKQQSELEQQLQSMGGDVGSVVTPTVLQQQPSTATTVPAVPQSFVAPVSAPVASQPTPGAPVAPLASPTKRDGAPVASPKPAKRSKKK</sequence>
<name>A0A0L0T5J2_ALLM3</name>
<accession>A0A0L0T5J2</accession>
<keyword evidence="4" id="KW-1185">Reference proteome</keyword>
<reference evidence="4" key="2">
    <citation type="submission" date="2009-11" db="EMBL/GenBank/DDBJ databases">
        <title>The Genome Sequence of Allomyces macrogynus strain ATCC 38327.</title>
        <authorList>
            <consortium name="The Broad Institute Genome Sequencing Platform"/>
            <person name="Russ C."/>
            <person name="Cuomo C."/>
            <person name="Shea T."/>
            <person name="Young S.K."/>
            <person name="Zeng Q."/>
            <person name="Koehrsen M."/>
            <person name="Haas B."/>
            <person name="Borodovsky M."/>
            <person name="Guigo R."/>
            <person name="Alvarado L."/>
            <person name="Berlin A."/>
            <person name="Borenstein D."/>
            <person name="Chen Z."/>
            <person name="Engels R."/>
            <person name="Freedman E."/>
            <person name="Gellesch M."/>
            <person name="Goldberg J."/>
            <person name="Griggs A."/>
            <person name="Gujja S."/>
            <person name="Heiman D."/>
            <person name="Hepburn T."/>
            <person name="Howarth C."/>
            <person name="Jen D."/>
            <person name="Larson L."/>
            <person name="Lewis B."/>
            <person name="Mehta T."/>
            <person name="Park D."/>
            <person name="Pearson M."/>
            <person name="Roberts A."/>
            <person name="Saif S."/>
            <person name="Shenoy N."/>
            <person name="Sisk P."/>
            <person name="Stolte C."/>
            <person name="Sykes S."/>
            <person name="Walk T."/>
            <person name="White J."/>
            <person name="Yandava C."/>
            <person name="Burger G."/>
            <person name="Gray M.W."/>
            <person name="Holland P.W.H."/>
            <person name="King N."/>
            <person name="Lang F.B.F."/>
            <person name="Roger A.J."/>
            <person name="Ruiz-Trillo I."/>
            <person name="Lander E."/>
            <person name="Nusbaum C."/>
        </authorList>
    </citation>
    <scope>NUCLEOTIDE SEQUENCE [LARGE SCALE GENOMIC DNA]</scope>
    <source>
        <strain evidence="4">ATCC 38327</strain>
    </source>
</reference>
<evidence type="ECO:0000256" key="1">
    <source>
        <dbReference type="SAM" id="Coils"/>
    </source>
</evidence>
<proteinExistence type="predicted"/>
<keyword evidence="1" id="KW-0175">Coiled coil</keyword>
<evidence type="ECO:0000313" key="4">
    <source>
        <dbReference type="Proteomes" id="UP000054350"/>
    </source>
</evidence>
<dbReference type="VEuPathDB" id="FungiDB:AMAG_14844"/>
<feature type="region of interest" description="Disordered" evidence="2">
    <location>
        <begin position="180"/>
        <end position="218"/>
    </location>
</feature>
<evidence type="ECO:0000313" key="3">
    <source>
        <dbReference type="EMBL" id="KNE70005.1"/>
    </source>
</evidence>
<organism evidence="3 4">
    <name type="scientific">Allomyces macrogynus (strain ATCC 38327)</name>
    <name type="common">Allomyces javanicus var. macrogynus</name>
    <dbReference type="NCBI Taxonomy" id="578462"/>
    <lineage>
        <taxon>Eukaryota</taxon>
        <taxon>Fungi</taxon>
        <taxon>Fungi incertae sedis</taxon>
        <taxon>Blastocladiomycota</taxon>
        <taxon>Blastocladiomycetes</taxon>
        <taxon>Blastocladiales</taxon>
        <taxon>Blastocladiaceae</taxon>
        <taxon>Allomyces</taxon>
    </lineage>
</organism>
<dbReference type="Proteomes" id="UP000054350">
    <property type="component" value="Unassembled WGS sequence"/>
</dbReference>
<dbReference type="EMBL" id="GG745363">
    <property type="protein sequence ID" value="KNE70005.1"/>
    <property type="molecule type" value="Genomic_DNA"/>
</dbReference>
<feature type="coiled-coil region" evidence="1">
    <location>
        <begin position="101"/>
        <end position="147"/>
    </location>
</feature>
<dbReference type="AlphaFoldDB" id="A0A0L0T5J2"/>
<protein>
    <submittedName>
        <fullName evidence="3">Uncharacterized protein</fullName>
    </submittedName>
</protein>
<evidence type="ECO:0000256" key="2">
    <source>
        <dbReference type="SAM" id="MobiDB-lite"/>
    </source>
</evidence>
<gene>
    <name evidence="3" type="ORF">AMAG_14844</name>
</gene>
<reference evidence="3 4" key="1">
    <citation type="submission" date="2009-11" db="EMBL/GenBank/DDBJ databases">
        <title>Annotation of Allomyces macrogynus ATCC 38327.</title>
        <authorList>
            <consortium name="The Broad Institute Genome Sequencing Platform"/>
            <person name="Russ C."/>
            <person name="Cuomo C."/>
            <person name="Burger G."/>
            <person name="Gray M.W."/>
            <person name="Holland P.W.H."/>
            <person name="King N."/>
            <person name="Lang F.B.F."/>
            <person name="Roger A.J."/>
            <person name="Ruiz-Trillo I."/>
            <person name="Young S.K."/>
            <person name="Zeng Q."/>
            <person name="Gargeya S."/>
            <person name="Fitzgerald M."/>
            <person name="Haas B."/>
            <person name="Abouelleil A."/>
            <person name="Alvarado L."/>
            <person name="Arachchi H.M."/>
            <person name="Berlin A."/>
            <person name="Chapman S.B."/>
            <person name="Gearin G."/>
            <person name="Goldberg J."/>
            <person name="Griggs A."/>
            <person name="Gujja S."/>
            <person name="Hansen M."/>
            <person name="Heiman D."/>
            <person name="Howarth C."/>
            <person name="Larimer J."/>
            <person name="Lui A."/>
            <person name="MacDonald P.J.P."/>
            <person name="McCowen C."/>
            <person name="Montmayeur A."/>
            <person name="Murphy C."/>
            <person name="Neiman D."/>
            <person name="Pearson M."/>
            <person name="Priest M."/>
            <person name="Roberts A."/>
            <person name="Saif S."/>
            <person name="Shea T."/>
            <person name="Sisk P."/>
            <person name="Stolte C."/>
            <person name="Sykes S."/>
            <person name="Wortman J."/>
            <person name="Nusbaum C."/>
            <person name="Birren B."/>
        </authorList>
    </citation>
    <scope>NUCLEOTIDE SEQUENCE [LARGE SCALE GENOMIC DNA]</scope>
    <source>
        <strain evidence="3 4">ATCC 38327</strain>
    </source>
</reference>